<keyword evidence="2" id="KW-0812">Transmembrane</keyword>
<keyword evidence="4" id="KW-1185">Reference proteome</keyword>
<comment type="caution">
    <text evidence="3">The sequence shown here is derived from an EMBL/GenBank/DDBJ whole genome shotgun (WGS) entry which is preliminary data.</text>
</comment>
<dbReference type="AlphaFoldDB" id="A0A5C5ZN89"/>
<feature type="region of interest" description="Disordered" evidence="1">
    <location>
        <begin position="36"/>
        <end position="55"/>
    </location>
</feature>
<evidence type="ECO:0000256" key="2">
    <source>
        <dbReference type="SAM" id="Phobius"/>
    </source>
</evidence>
<accession>A0A5C5ZN89</accession>
<proteinExistence type="predicted"/>
<keyword evidence="2" id="KW-1133">Transmembrane helix</keyword>
<evidence type="ECO:0000313" key="3">
    <source>
        <dbReference type="EMBL" id="TWT88628.1"/>
    </source>
</evidence>
<protein>
    <submittedName>
        <fullName evidence="3">Uncharacterized protein</fullName>
    </submittedName>
</protein>
<keyword evidence="2" id="KW-0472">Membrane</keyword>
<evidence type="ECO:0000256" key="1">
    <source>
        <dbReference type="SAM" id="MobiDB-lite"/>
    </source>
</evidence>
<name>A0A5C5ZN89_9BACT</name>
<sequence>MRLKSISWHGAVYYGEVFGFLLAWVAGIAIALSGDQPAASRPNADQLASAEVTAR</sequence>
<dbReference type="EMBL" id="SJPQ01000002">
    <property type="protein sequence ID" value="TWT88628.1"/>
    <property type="molecule type" value="Genomic_DNA"/>
</dbReference>
<organism evidence="3 4">
    <name type="scientific">Pseudobythopirellula maris</name>
    <dbReference type="NCBI Taxonomy" id="2527991"/>
    <lineage>
        <taxon>Bacteria</taxon>
        <taxon>Pseudomonadati</taxon>
        <taxon>Planctomycetota</taxon>
        <taxon>Planctomycetia</taxon>
        <taxon>Pirellulales</taxon>
        <taxon>Lacipirellulaceae</taxon>
        <taxon>Pseudobythopirellula</taxon>
    </lineage>
</organism>
<evidence type="ECO:0000313" key="4">
    <source>
        <dbReference type="Proteomes" id="UP000315440"/>
    </source>
</evidence>
<dbReference type="RefSeq" id="WP_197525643.1">
    <property type="nucleotide sequence ID" value="NZ_SJPQ01000002.1"/>
</dbReference>
<feature type="transmembrane region" description="Helical" evidence="2">
    <location>
        <begin position="12"/>
        <end position="32"/>
    </location>
</feature>
<reference evidence="3 4" key="1">
    <citation type="submission" date="2019-02" db="EMBL/GenBank/DDBJ databases">
        <title>Deep-cultivation of Planctomycetes and their phenomic and genomic characterization uncovers novel biology.</title>
        <authorList>
            <person name="Wiegand S."/>
            <person name="Jogler M."/>
            <person name="Boedeker C."/>
            <person name="Pinto D."/>
            <person name="Vollmers J."/>
            <person name="Rivas-Marin E."/>
            <person name="Kohn T."/>
            <person name="Peeters S.H."/>
            <person name="Heuer A."/>
            <person name="Rast P."/>
            <person name="Oberbeckmann S."/>
            <person name="Bunk B."/>
            <person name="Jeske O."/>
            <person name="Meyerdierks A."/>
            <person name="Storesund J.E."/>
            <person name="Kallscheuer N."/>
            <person name="Luecker S."/>
            <person name="Lage O.M."/>
            <person name="Pohl T."/>
            <person name="Merkel B.J."/>
            <person name="Hornburger P."/>
            <person name="Mueller R.-W."/>
            <person name="Bruemmer F."/>
            <person name="Labrenz M."/>
            <person name="Spormann A.M."/>
            <person name="Op Den Camp H."/>
            <person name="Overmann J."/>
            <person name="Amann R."/>
            <person name="Jetten M.S.M."/>
            <person name="Mascher T."/>
            <person name="Medema M.H."/>
            <person name="Devos D.P."/>
            <person name="Kaster A.-K."/>
            <person name="Ovreas L."/>
            <person name="Rohde M."/>
            <person name="Galperin M.Y."/>
            <person name="Jogler C."/>
        </authorList>
    </citation>
    <scope>NUCLEOTIDE SEQUENCE [LARGE SCALE GENOMIC DNA]</scope>
    <source>
        <strain evidence="3 4">Mal64</strain>
    </source>
</reference>
<gene>
    <name evidence="3" type="ORF">Mal64_21140</name>
</gene>
<dbReference type="Proteomes" id="UP000315440">
    <property type="component" value="Unassembled WGS sequence"/>
</dbReference>